<dbReference type="EMBL" id="PDUG01000004">
    <property type="protein sequence ID" value="PIC37137.1"/>
    <property type="molecule type" value="Genomic_DNA"/>
</dbReference>
<organism evidence="2 3">
    <name type="scientific">Caenorhabditis nigoni</name>
    <dbReference type="NCBI Taxonomy" id="1611254"/>
    <lineage>
        <taxon>Eukaryota</taxon>
        <taxon>Metazoa</taxon>
        <taxon>Ecdysozoa</taxon>
        <taxon>Nematoda</taxon>
        <taxon>Chromadorea</taxon>
        <taxon>Rhabditida</taxon>
        <taxon>Rhabditina</taxon>
        <taxon>Rhabditomorpha</taxon>
        <taxon>Rhabditoidea</taxon>
        <taxon>Rhabditidae</taxon>
        <taxon>Peloderinae</taxon>
        <taxon>Caenorhabditis</taxon>
    </lineage>
</organism>
<dbReference type="PANTHER" id="PTHR21503">
    <property type="entry name" value="F-BOX-CONTAINING HYPOTHETICAL PROTEIN C.ELEGANS"/>
    <property type="match status" value="1"/>
</dbReference>
<keyword evidence="3" id="KW-1185">Reference proteome</keyword>
<sequence length="349" mass="40447">MPFPILRTPFVVLSEIVSLLEPNEIVTASFCSKKLKNLLKRNFPRGKPLAWRLTMTDKNSYGEVDIETSEDGEHITVISAKHISVLEGHKLKLTNGYIRGFACSEFPVLYFNDQVKGTKWIVDYVTDLFSIDISNLFLVRNGTWAIDWVNNRQEKILYDFEWIETAKCNSDADKTVDYVLRNARASNYCSIEGSVSDNFKFDGELGPMSQLWIRSNGHWITLNNLINFDSIEITVRGSRLSVSDLNSFLRHWRAGGSSRLKWLHLNFEEHTFQEWFDEDLEVVETNEERVYRRVCAREGPVNKYVSNMLFFFSFGFERVVHGGYSIQRMDGVKALIQCDLREFIMAVWA</sequence>
<gene>
    <name evidence="2" type="primary">Cnig_chr_IV.g15873</name>
    <name evidence="2" type="ORF">B9Z55_015873</name>
</gene>
<feature type="domain" description="F-box" evidence="1">
    <location>
        <begin position="2"/>
        <end position="54"/>
    </location>
</feature>
<accession>A0A2G5UC85</accession>
<dbReference type="AlphaFoldDB" id="A0A2G5UC85"/>
<name>A0A2G5UC85_9PELO</name>
<dbReference type="PROSITE" id="PS50181">
    <property type="entry name" value="FBOX"/>
    <property type="match status" value="1"/>
</dbReference>
<dbReference type="PANTHER" id="PTHR21503:SF8">
    <property type="entry name" value="F-BOX ASSOCIATED DOMAIN-CONTAINING PROTEIN-RELATED"/>
    <property type="match status" value="1"/>
</dbReference>
<dbReference type="InterPro" id="IPR001810">
    <property type="entry name" value="F-box_dom"/>
</dbReference>
<evidence type="ECO:0000313" key="2">
    <source>
        <dbReference type="EMBL" id="PIC37137.1"/>
    </source>
</evidence>
<dbReference type="Proteomes" id="UP000230233">
    <property type="component" value="Chromosome IV"/>
</dbReference>
<proteinExistence type="predicted"/>
<reference evidence="3" key="1">
    <citation type="submission" date="2017-10" db="EMBL/GenBank/DDBJ databases">
        <title>Rapid genome shrinkage in a self-fertile nematode reveals novel sperm competition proteins.</title>
        <authorList>
            <person name="Yin D."/>
            <person name="Schwarz E.M."/>
            <person name="Thomas C.G."/>
            <person name="Felde R.L."/>
            <person name="Korf I.F."/>
            <person name="Cutter A.D."/>
            <person name="Schartner C.M."/>
            <person name="Ralston E.J."/>
            <person name="Meyer B.J."/>
            <person name="Haag E.S."/>
        </authorList>
    </citation>
    <scope>NUCLEOTIDE SEQUENCE [LARGE SCALE GENOMIC DNA]</scope>
    <source>
        <strain evidence="3">JU1422</strain>
    </source>
</reference>
<protein>
    <recommendedName>
        <fullName evidence="1">F-box domain-containing protein</fullName>
    </recommendedName>
</protein>
<dbReference type="Pfam" id="PF07735">
    <property type="entry name" value="FBA_2"/>
    <property type="match status" value="1"/>
</dbReference>
<evidence type="ECO:0000259" key="1">
    <source>
        <dbReference type="PROSITE" id="PS50181"/>
    </source>
</evidence>
<dbReference type="STRING" id="1611254.A0A2G5UC85"/>
<comment type="caution">
    <text evidence="2">The sequence shown here is derived from an EMBL/GenBank/DDBJ whole genome shotgun (WGS) entry which is preliminary data.</text>
</comment>
<dbReference type="InterPro" id="IPR012885">
    <property type="entry name" value="F-box_Sdz-33"/>
</dbReference>
<evidence type="ECO:0000313" key="3">
    <source>
        <dbReference type="Proteomes" id="UP000230233"/>
    </source>
</evidence>
<dbReference type="Pfam" id="PF00646">
    <property type="entry name" value="F-box"/>
    <property type="match status" value="1"/>
</dbReference>